<comment type="caution">
    <text evidence="1">The sequence shown here is derived from an EMBL/GenBank/DDBJ whole genome shotgun (WGS) entry which is preliminary data.</text>
</comment>
<dbReference type="GO" id="GO:0016788">
    <property type="term" value="F:hydrolase activity, acting on ester bonds"/>
    <property type="evidence" value="ECO:0007669"/>
    <property type="project" value="UniProtKB-ARBA"/>
</dbReference>
<organism evidence="1 2">
    <name type="scientific">Aureimonas fodinaquatilis</name>
    <dbReference type="NCBI Taxonomy" id="2565783"/>
    <lineage>
        <taxon>Bacteria</taxon>
        <taxon>Pseudomonadati</taxon>
        <taxon>Pseudomonadota</taxon>
        <taxon>Alphaproteobacteria</taxon>
        <taxon>Hyphomicrobiales</taxon>
        <taxon>Aurantimonadaceae</taxon>
        <taxon>Aureimonas</taxon>
    </lineage>
</organism>
<dbReference type="InterPro" id="IPR036514">
    <property type="entry name" value="SGNH_hydro_sf"/>
</dbReference>
<proteinExistence type="predicted"/>
<accession>A0A5B0DRC4</accession>
<sequence>MMDFRSGDTGGILKRRHGFRWLGPLCLAFGIVAGAIAVPANAQDKPVDFNLRVIQSGHSLTDPIPPMLEKMIAAQGGGMVQVARSTIPGSTMDWRWAHPTTPLPNAKTEIGKYDLLVLTERVSLSGTTVWHKSDEEALRWTKHAWENGNDGKGAETMLYATWVEITSGPDYINPYKDVEGHIPFRERMPLEWARWEKIAAYVNENRPEGSPFVRMIPGPLLFAELYDEIEAGNVPGLTNASELFLDDIHINDLGAYFITLAHYAMIYNQDPRGLPANIRQGQKPSPEMAAKMQEIVWKVLTSYPGSGVS</sequence>
<dbReference type="RefSeq" id="WP_149300633.1">
    <property type="nucleotide sequence ID" value="NZ_VTWH01000003.1"/>
</dbReference>
<dbReference type="Proteomes" id="UP000324738">
    <property type="component" value="Unassembled WGS sequence"/>
</dbReference>
<gene>
    <name evidence="1" type="ORF">FPY71_12380</name>
</gene>
<dbReference type="EMBL" id="VTWH01000003">
    <property type="protein sequence ID" value="KAA0969347.1"/>
    <property type="molecule type" value="Genomic_DNA"/>
</dbReference>
<evidence type="ECO:0000313" key="1">
    <source>
        <dbReference type="EMBL" id="KAA0969347.1"/>
    </source>
</evidence>
<evidence type="ECO:0000313" key="2">
    <source>
        <dbReference type="Proteomes" id="UP000324738"/>
    </source>
</evidence>
<dbReference type="Gene3D" id="3.40.50.1110">
    <property type="entry name" value="SGNH hydrolase"/>
    <property type="match status" value="1"/>
</dbReference>
<dbReference type="OrthoDB" id="8883291at2"/>
<evidence type="ECO:0008006" key="3">
    <source>
        <dbReference type="Google" id="ProtNLM"/>
    </source>
</evidence>
<name>A0A5B0DRC4_9HYPH</name>
<protein>
    <recommendedName>
        <fullName evidence="3">SGNH/GDSL hydrolase family protein</fullName>
    </recommendedName>
</protein>
<dbReference type="AlphaFoldDB" id="A0A5B0DRC4"/>
<keyword evidence="2" id="KW-1185">Reference proteome</keyword>
<reference evidence="1 2" key="1">
    <citation type="submission" date="2019-08" db="EMBL/GenBank/DDBJ databases">
        <title>Aureimonas fodiniaquatilis sp. nov., isolated from a coal mine wastewater.</title>
        <authorList>
            <person name="Kim W."/>
        </authorList>
    </citation>
    <scope>NUCLEOTIDE SEQUENCE [LARGE SCALE GENOMIC DNA]</scope>
    <source>
        <strain evidence="1 2">CAU 1482</strain>
    </source>
</reference>